<accession>A0ABW5DP91</accession>
<dbReference type="Proteomes" id="UP001597295">
    <property type="component" value="Unassembled WGS sequence"/>
</dbReference>
<comment type="caution">
    <text evidence="10">The sequence shown here is derived from an EMBL/GenBank/DDBJ whole genome shotgun (WGS) entry which is preliminary data.</text>
</comment>
<keyword evidence="4" id="KW-0067">ATP-binding</keyword>
<dbReference type="InterPro" id="IPR013525">
    <property type="entry name" value="ABC2_TM"/>
</dbReference>
<gene>
    <name evidence="10" type="primary">rbbA</name>
    <name evidence="10" type="ORF">ACFSM5_08595</name>
</gene>
<feature type="transmembrane region" description="Helical" evidence="7">
    <location>
        <begin position="753"/>
        <end position="775"/>
    </location>
</feature>
<evidence type="ECO:0000259" key="9">
    <source>
        <dbReference type="PROSITE" id="PS51012"/>
    </source>
</evidence>
<feature type="transmembrane region" description="Helical" evidence="7">
    <location>
        <begin position="841"/>
        <end position="862"/>
    </location>
</feature>
<dbReference type="Gene3D" id="3.40.50.300">
    <property type="entry name" value="P-loop containing nucleotide triphosphate hydrolases"/>
    <property type="match status" value="2"/>
</dbReference>
<dbReference type="SMART" id="SM00382">
    <property type="entry name" value="AAA"/>
    <property type="match status" value="2"/>
</dbReference>
<feature type="domain" description="ABC transporter" evidence="8">
    <location>
        <begin position="272"/>
        <end position="502"/>
    </location>
</feature>
<keyword evidence="6 7" id="KW-0472">Membrane</keyword>
<dbReference type="PROSITE" id="PS50893">
    <property type="entry name" value="ABC_TRANSPORTER_2"/>
    <property type="match status" value="2"/>
</dbReference>
<feature type="domain" description="ABC transporter" evidence="8">
    <location>
        <begin position="9"/>
        <end position="244"/>
    </location>
</feature>
<dbReference type="PANTHER" id="PTHR43038">
    <property type="entry name" value="ATP-BINDING CASSETTE, SUB-FAMILY H, MEMBER 1"/>
    <property type="match status" value="1"/>
</dbReference>
<dbReference type="NCBIfam" id="NF033858">
    <property type="entry name" value="ABC2_perm_RbbA"/>
    <property type="match status" value="1"/>
</dbReference>
<feature type="transmembrane region" description="Helical" evidence="7">
    <location>
        <begin position="703"/>
        <end position="726"/>
    </location>
</feature>
<evidence type="ECO:0000313" key="10">
    <source>
        <dbReference type="EMBL" id="MFD2262942.1"/>
    </source>
</evidence>
<proteinExistence type="predicted"/>
<dbReference type="Pfam" id="PF12698">
    <property type="entry name" value="ABC2_membrane_3"/>
    <property type="match status" value="1"/>
</dbReference>
<dbReference type="InterPro" id="IPR047817">
    <property type="entry name" value="ABC2_TM_bact-type"/>
</dbReference>
<feature type="transmembrane region" description="Helical" evidence="7">
    <location>
        <begin position="782"/>
        <end position="803"/>
    </location>
</feature>
<evidence type="ECO:0000256" key="5">
    <source>
        <dbReference type="ARBA" id="ARBA00022989"/>
    </source>
</evidence>
<evidence type="ECO:0000313" key="11">
    <source>
        <dbReference type="Proteomes" id="UP001597295"/>
    </source>
</evidence>
<dbReference type="InterPro" id="IPR003439">
    <property type="entry name" value="ABC_transporter-like_ATP-bd"/>
</dbReference>
<evidence type="ECO:0000259" key="8">
    <source>
        <dbReference type="PROSITE" id="PS50893"/>
    </source>
</evidence>
<comment type="subcellular location">
    <subcellularLocation>
        <location evidence="1">Membrane</location>
        <topology evidence="1">Multi-pass membrane protein</topology>
    </subcellularLocation>
</comment>
<evidence type="ECO:0000256" key="4">
    <source>
        <dbReference type="ARBA" id="ARBA00022840"/>
    </source>
</evidence>
<reference evidence="11" key="1">
    <citation type="journal article" date="2019" name="Int. J. Syst. Evol. Microbiol.">
        <title>The Global Catalogue of Microorganisms (GCM) 10K type strain sequencing project: providing services to taxonomists for standard genome sequencing and annotation.</title>
        <authorList>
            <consortium name="The Broad Institute Genomics Platform"/>
            <consortium name="The Broad Institute Genome Sequencing Center for Infectious Disease"/>
            <person name="Wu L."/>
            <person name="Ma J."/>
        </authorList>
    </citation>
    <scope>NUCLEOTIDE SEQUENCE [LARGE SCALE GENOMIC DNA]</scope>
    <source>
        <strain evidence="11">CGMCC 1.19062</strain>
    </source>
</reference>
<dbReference type="PROSITE" id="PS51012">
    <property type="entry name" value="ABC_TM2"/>
    <property type="match status" value="1"/>
</dbReference>
<dbReference type="InterPro" id="IPR003593">
    <property type="entry name" value="AAA+_ATPase"/>
</dbReference>
<keyword evidence="11" id="KW-1185">Reference proteome</keyword>
<feature type="transmembrane region" description="Helical" evidence="7">
    <location>
        <begin position="874"/>
        <end position="893"/>
    </location>
</feature>
<name>A0ABW5DP91_9PROT</name>
<evidence type="ECO:0000256" key="1">
    <source>
        <dbReference type="ARBA" id="ARBA00004141"/>
    </source>
</evidence>
<keyword evidence="2 7" id="KW-0812">Transmembrane</keyword>
<feature type="transmembrane region" description="Helical" evidence="7">
    <location>
        <begin position="554"/>
        <end position="576"/>
    </location>
</feature>
<keyword evidence="3" id="KW-0547">Nucleotide-binding</keyword>
<evidence type="ECO:0000256" key="3">
    <source>
        <dbReference type="ARBA" id="ARBA00022741"/>
    </source>
</evidence>
<dbReference type="SUPFAM" id="SSF52540">
    <property type="entry name" value="P-loop containing nucleoside triphosphate hydrolases"/>
    <property type="match status" value="2"/>
</dbReference>
<dbReference type="InterPro" id="IPR027417">
    <property type="entry name" value="P-loop_NTPase"/>
</dbReference>
<dbReference type="PANTHER" id="PTHR43038:SF4">
    <property type="entry name" value="RIBOSOME-ASSOCIATED ATPASE"/>
    <property type="match status" value="1"/>
</dbReference>
<dbReference type="InterPro" id="IPR047651">
    <property type="entry name" value="ABC2_perm_RbbA"/>
</dbReference>
<evidence type="ECO:0000256" key="6">
    <source>
        <dbReference type="ARBA" id="ARBA00023136"/>
    </source>
</evidence>
<feature type="domain" description="ABC transmembrane type-2" evidence="9">
    <location>
        <begin position="664"/>
        <end position="896"/>
    </location>
</feature>
<dbReference type="EMBL" id="JBHUIP010000006">
    <property type="protein sequence ID" value="MFD2262942.1"/>
    <property type="molecule type" value="Genomic_DNA"/>
</dbReference>
<organism evidence="10 11">
    <name type="scientific">Lacibacterium aquatile</name>
    <dbReference type="NCBI Taxonomy" id="1168082"/>
    <lineage>
        <taxon>Bacteria</taxon>
        <taxon>Pseudomonadati</taxon>
        <taxon>Pseudomonadota</taxon>
        <taxon>Alphaproteobacteria</taxon>
        <taxon>Rhodospirillales</taxon>
        <taxon>Rhodospirillaceae</taxon>
    </lineage>
</organism>
<dbReference type="PROSITE" id="PS00211">
    <property type="entry name" value="ABC_TRANSPORTER_1"/>
    <property type="match status" value="1"/>
</dbReference>
<evidence type="ECO:0000256" key="7">
    <source>
        <dbReference type="SAM" id="Phobius"/>
    </source>
</evidence>
<dbReference type="Gene3D" id="3.40.1710.10">
    <property type="entry name" value="abc type-2 transporter like domain"/>
    <property type="match status" value="1"/>
</dbReference>
<evidence type="ECO:0000256" key="2">
    <source>
        <dbReference type="ARBA" id="ARBA00022692"/>
    </source>
</evidence>
<feature type="transmembrane region" description="Helical" evidence="7">
    <location>
        <begin position="809"/>
        <end position="829"/>
    </location>
</feature>
<protein>
    <submittedName>
        <fullName evidence="10">Ribosome-associated ATPase/putative transporter RbbA</fullName>
    </submittedName>
</protein>
<dbReference type="RefSeq" id="WP_379875911.1">
    <property type="nucleotide sequence ID" value="NZ_JBHUIP010000006.1"/>
</dbReference>
<keyword evidence="5 7" id="KW-1133">Transmembrane helix</keyword>
<dbReference type="InterPro" id="IPR017871">
    <property type="entry name" value="ABC_transporter-like_CS"/>
</dbReference>
<dbReference type="Pfam" id="PF00005">
    <property type="entry name" value="ABC_tran"/>
    <property type="match status" value="2"/>
</dbReference>
<sequence>MTAALAFSLEAIDVRHSYGKSLALDGVSVGLRAGEAAALVGPDGVGKSTLLALIAGAKLLQDGRVLMLGADMANRRARSAVQPRVAYMPQGLGRNLYPNLSVRENIEFFARLFGLTKADAEARIAELLSATALVPFADRLMRRLSGGMKQKLGLCCALIHDPDFLLLDEPTTGVDPLSRKQFWELVDRIRQARPGLSLLVATSDMDEARRFGRIIFMAEGKILTDGSPIDLLQRTGRDNLEAAFIELLPADRRGDGGTTGILPLNEDLPIAIESHNLSRRFGDFVAVDRVSLSIRQGEIFGFLGSNGCGKSTTMKMLTGLLPPSEGNAWLFGEPVDSADLRQRRRIGYMSQSFSLYGEMTVQQNLDLHAGLYGLRDKEKEQRIEALAQEFDLGRYLSSRSGDLPLGLRQRLSLAVAVLHEPDILILDEPTSGVDPVARNGFWAQLRRLSREKGITIFISTHFMAEAERCDRISFMHAGRVLATGTPDELKAARQATSLDDAFISYMEQQETPAVIGLSGSKIKSAPKASLFSLARCLSYSRREAIELLRDRIRLAFALGGTALLMLIFGFGITLDVDHLRFSVLDRDGTPESRAYIDAFGHSSYFVRRGDVDGPEDLQRRLQANDITLGLEIPPQFGANSRVGRPTEVLVVVDGAMPFRAQTVQGYVAGVHQQALAEAGRGEMTSGFVEPRYRYNQSFQSAEAMVPSTIAMMLVFIPAILTALGVVSEKELGSITNLYVTPVSKLEYLLGKQIPYIGLGFLNFALMTLMAVTIFGLRFKGSFLGLGLAAFAYVLATTALGLVASTMTRTQVAAIFATAMATMMPATQFSGLMQPVSTLEGAGYWIGTFFPTTYFIKASVGAFTKGLGFFDLLPFVLQTLAFWPVLLLVAALLLPKQEA</sequence>